<dbReference type="SMART" id="SM00225">
    <property type="entry name" value="BTB"/>
    <property type="match status" value="1"/>
</dbReference>
<feature type="region of interest" description="Disordered" evidence="6">
    <location>
        <begin position="301"/>
        <end position="326"/>
    </location>
</feature>
<dbReference type="PANTHER" id="PTHR23110:SF109">
    <property type="entry name" value="FI07618P-RELATED"/>
    <property type="match status" value="1"/>
</dbReference>
<feature type="domain" description="BTB" evidence="7">
    <location>
        <begin position="31"/>
        <end position="96"/>
    </location>
</feature>
<dbReference type="Gene3D" id="3.30.710.10">
    <property type="entry name" value="Potassium Channel Kv1.1, Chain A"/>
    <property type="match status" value="1"/>
</dbReference>
<dbReference type="Proteomes" id="UP001652740">
    <property type="component" value="Unplaced"/>
</dbReference>
<evidence type="ECO:0000256" key="1">
    <source>
        <dbReference type="ARBA" id="ARBA00004123"/>
    </source>
</evidence>
<evidence type="ECO:0000313" key="8">
    <source>
        <dbReference type="Proteomes" id="UP001652740"/>
    </source>
</evidence>
<evidence type="ECO:0000256" key="4">
    <source>
        <dbReference type="ARBA" id="ARBA00022833"/>
    </source>
</evidence>
<dbReference type="InterPro" id="IPR007588">
    <property type="entry name" value="Znf_FLYWCH"/>
</dbReference>
<dbReference type="PROSITE" id="PS50097">
    <property type="entry name" value="BTB"/>
    <property type="match status" value="1"/>
</dbReference>
<protein>
    <submittedName>
        <fullName evidence="9">Protein bric-a-brac 1-like</fullName>
    </submittedName>
</protein>
<evidence type="ECO:0000256" key="5">
    <source>
        <dbReference type="ARBA" id="ARBA00023242"/>
    </source>
</evidence>
<dbReference type="Gene3D" id="2.20.25.240">
    <property type="match status" value="1"/>
</dbReference>
<keyword evidence="4" id="KW-0862">Zinc</keyword>
<feature type="compositionally biased region" description="Basic and acidic residues" evidence="6">
    <location>
        <begin position="301"/>
        <end position="318"/>
    </location>
</feature>
<dbReference type="Pfam" id="PF04500">
    <property type="entry name" value="FLYWCH"/>
    <property type="match status" value="1"/>
</dbReference>
<dbReference type="SUPFAM" id="SSF54695">
    <property type="entry name" value="POZ domain"/>
    <property type="match status" value="1"/>
</dbReference>
<evidence type="ECO:0000256" key="2">
    <source>
        <dbReference type="ARBA" id="ARBA00022723"/>
    </source>
</evidence>
<keyword evidence="3" id="KW-0863">Zinc-finger</keyword>
<accession>A0ABM3MU42</accession>
<name>A0ABM3MU42_GALME</name>
<evidence type="ECO:0000256" key="6">
    <source>
        <dbReference type="SAM" id="MobiDB-lite"/>
    </source>
</evidence>
<dbReference type="GeneID" id="113514611"/>
<reference evidence="9" key="1">
    <citation type="submission" date="2025-08" db="UniProtKB">
        <authorList>
            <consortium name="RefSeq"/>
        </authorList>
    </citation>
    <scope>IDENTIFICATION</scope>
    <source>
        <tissue evidence="9">Whole larvae</tissue>
    </source>
</reference>
<evidence type="ECO:0000313" key="9">
    <source>
        <dbReference type="RefSeq" id="XP_052754734.1"/>
    </source>
</evidence>
<keyword evidence="2" id="KW-0479">Metal-binding</keyword>
<dbReference type="InterPro" id="IPR000210">
    <property type="entry name" value="BTB/POZ_dom"/>
</dbReference>
<dbReference type="Pfam" id="PF00651">
    <property type="entry name" value="BTB"/>
    <property type="match status" value="1"/>
</dbReference>
<gene>
    <name evidence="9" type="primary">LOC113514611</name>
</gene>
<comment type="subcellular location">
    <subcellularLocation>
        <location evidence="1">Nucleus</location>
    </subcellularLocation>
</comment>
<keyword evidence="8" id="KW-1185">Reference proteome</keyword>
<dbReference type="PANTHER" id="PTHR23110">
    <property type="entry name" value="BTB DOMAIN TRANSCRIPTION FACTOR"/>
    <property type="match status" value="1"/>
</dbReference>
<proteinExistence type="predicted"/>
<organism evidence="8 9">
    <name type="scientific">Galleria mellonella</name>
    <name type="common">Greater wax moth</name>
    <dbReference type="NCBI Taxonomy" id="7137"/>
    <lineage>
        <taxon>Eukaryota</taxon>
        <taxon>Metazoa</taxon>
        <taxon>Ecdysozoa</taxon>
        <taxon>Arthropoda</taxon>
        <taxon>Hexapoda</taxon>
        <taxon>Insecta</taxon>
        <taxon>Pterygota</taxon>
        <taxon>Neoptera</taxon>
        <taxon>Endopterygota</taxon>
        <taxon>Lepidoptera</taxon>
        <taxon>Glossata</taxon>
        <taxon>Ditrysia</taxon>
        <taxon>Pyraloidea</taxon>
        <taxon>Pyralidae</taxon>
        <taxon>Galleriinae</taxon>
        <taxon>Galleria</taxon>
    </lineage>
</organism>
<keyword evidence="5" id="KW-0539">Nucleus</keyword>
<evidence type="ECO:0000259" key="7">
    <source>
        <dbReference type="PROSITE" id="PS50097"/>
    </source>
</evidence>
<dbReference type="CDD" id="cd18315">
    <property type="entry name" value="BTB_POZ_BAB-like"/>
    <property type="match status" value="1"/>
</dbReference>
<dbReference type="InterPro" id="IPR011333">
    <property type="entry name" value="SKP1/BTB/POZ_sf"/>
</dbReference>
<sequence>MTLTKFTLSWDAYQKNFCTGLGSLQQNGEFVDMTLAADGHHVRVHQLVLALASPYLKALITSIDCPHPVVFLNKISYKTLCNILEYVYTGEVVVAQEDINSLVEAGQALRIKGLEDMNVGNIINTSLVLPHVSVNTSHTTVSPPHATKSNGSIDDAMSDTEILQDDIFHSENEKEIVPSNSVPGNILEESDIRESTHKIRNEKLISDKEGVTLQYTLSNQGSLQLIVNRFIYYMRSKTRSSRRLWRCVDYVRKRCPASITTKDNVVIQRSAAHIHPFHDTRILKKVRSGAVFTAMPEAVKKGEDIKKNKHGGDTKSTEMDENSASE</sequence>
<dbReference type="RefSeq" id="XP_052754734.1">
    <property type="nucleotide sequence ID" value="XM_052898774.1"/>
</dbReference>
<dbReference type="InterPro" id="IPR051095">
    <property type="entry name" value="Dros_DevTransReg"/>
</dbReference>
<evidence type="ECO:0000256" key="3">
    <source>
        <dbReference type="ARBA" id="ARBA00022771"/>
    </source>
</evidence>